<protein>
    <submittedName>
        <fullName evidence="8">Ribonuclease BN</fullName>
    </submittedName>
</protein>
<gene>
    <name evidence="8" type="ordered locus">Srot_0960</name>
</gene>
<dbReference type="Pfam" id="PF03631">
    <property type="entry name" value="Virul_fac_BrkB"/>
    <property type="match status" value="1"/>
</dbReference>
<feature type="transmembrane region" description="Helical" evidence="7">
    <location>
        <begin position="250"/>
        <end position="272"/>
    </location>
</feature>
<name>D6ZEQ9_SEGRD</name>
<dbReference type="EMBL" id="CP001958">
    <property type="protein sequence ID" value="ADG97433.1"/>
    <property type="molecule type" value="Genomic_DNA"/>
</dbReference>
<dbReference type="AlphaFoldDB" id="D6ZEQ9"/>
<dbReference type="KEGG" id="srt:Srot_0960"/>
<evidence type="ECO:0000313" key="8">
    <source>
        <dbReference type="EMBL" id="ADG97433.1"/>
    </source>
</evidence>
<dbReference type="Proteomes" id="UP000002247">
    <property type="component" value="Chromosome"/>
</dbReference>
<dbReference type="HOGENOM" id="CLU_045539_2_0_11"/>
<evidence type="ECO:0000313" key="9">
    <source>
        <dbReference type="Proteomes" id="UP000002247"/>
    </source>
</evidence>
<keyword evidence="5 7" id="KW-0472">Membrane</keyword>
<keyword evidence="9" id="KW-1185">Reference proteome</keyword>
<evidence type="ECO:0000256" key="1">
    <source>
        <dbReference type="ARBA" id="ARBA00004651"/>
    </source>
</evidence>
<keyword evidence="2" id="KW-1003">Cell membrane</keyword>
<feature type="transmembrane region" description="Helical" evidence="7">
    <location>
        <begin position="140"/>
        <end position="163"/>
    </location>
</feature>
<proteinExistence type="predicted"/>
<organism evidence="8 9">
    <name type="scientific">Segniliparus rotundus (strain ATCC BAA-972 / CDC 1076 / CIP 108378 / DSM 44985 / JCM 13578)</name>
    <dbReference type="NCBI Taxonomy" id="640132"/>
    <lineage>
        <taxon>Bacteria</taxon>
        <taxon>Bacillati</taxon>
        <taxon>Actinomycetota</taxon>
        <taxon>Actinomycetes</taxon>
        <taxon>Mycobacteriales</taxon>
        <taxon>Segniliparaceae</taxon>
        <taxon>Segniliparus</taxon>
    </lineage>
</organism>
<sequence>MTAVRNSARVLGRTLSMSWEHSIFAESAGAAFWQILSLTPMFLGLLGTLGYVCPWFGPGVLEDVQHKILSFAQQALSQKLVNEVIRPTLLAVTANGREAVTSFSFLLSLWAGSSAISAFVDSIVRAHDQTELRHPVRQRIYALILYIVFLLSAMFALPILSVAPHQVTMRLPIETHPLVSSVYNNLYGPGLFVAVALFLAWFYHIALPVPPPWHRLIPGALLAVMFFLAGRSGLLWYLNWVTSTGYTYGALATPIALLLVAFFLGMAVIAGAELNSTVEHFWPTRSKEDLLHKGPVSSAISQATATLGRAVDEVLPNGSRHKDAAPARSSGTTGSDDARTSEAP</sequence>
<dbReference type="PANTHER" id="PTHR30213">
    <property type="entry name" value="INNER MEMBRANE PROTEIN YHJD"/>
    <property type="match status" value="1"/>
</dbReference>
<keyword evidence="4 7" id="KW-1133">Transmembrane helix</keyword>
<feature type="region of interest" description="Disordered" evidence="6">
    <location>
        <begin position="316"/>
        <end position="344"/>
    </location>
</feature>
<evidence type="ECO:0000256" key="6">
    <source>
        <dbReference type="SAM" id="MobiDB-lite"/>
    </source>
</evidence>
<feature type="transmembrane region" description="Helical" evidence="7">
    <location>
        <begin position="99"/>
        <end position="120"/>
    </location>
</feature>
<dbReference type="PIRSF" id="PIRSF035875">
    <property type="entry name" value="RNase_BN"/>
    <property type="match status" value="1"/>
</dbReference>
<evidence type="ECO:0000256" key="2">
    <source>
        <dbReference type="ARBA" id="ARBA00022475"/>
    </source>
</evidence>
<dbReference type="GO" id="GO:0005886">
    <property type="term" value="C:plasma membrane"/>
    <property type="evidence" value="ECO:0007669"/>
    <property type="project" value="UniProtKB-SubCell"/>
</dbReference>
<keyword evidence="3 7" id="KW-0812">Transmembrane</keyword>
<feature type="transmembrane region" description="Helical" evidence="7">
    <location>
        <begin position="216"/>
        <end position="238"/>
    </location>
</feature>
<dbReference type="eggNOG" id="COG1295">
    <property type="taxonomic scope" value="Bacteria"/>
</dbReference>
<feature type="transmembrane region" description="Helical" evidence="7">
    <location>
        <begin position="186"/>
        <end position="204"/>
    </location>
</feature>
<dbReference type="PANTHER" id="PTHR30213:SF0">
    <property type="entry name" value="UPF0761 MEMBRANE PROTEIN YIHY"/>
    <property type="match status" value="1"/>
</dbReference>
<accession>D6ZEQ9</accession>
<reference evidence="8 9" key="1">
    <citation type="journal article" date="2010" name="Stand. Genomic Sci.">
        <title>Complete genome sequence of Segniliparus rotundus type strain (CDC 1076).</title>
        <authorList>
            <person name="Sikorski J."/>
            <person name="Lapidus A."/>
            <person name="Copeland A."/>
            <person name="Misra M."/>
            <person name="Glavina Del Rio T."/>
            <person name="Nolan M."/>
            <person name="Lucas S."/>
            <person name="Chen F."/>
            <person name="Tice H."/>
            <person name="Cheng J.F."/>
            <person name="Jando M."/>
            <person name="Schneider S."/>
            <person name="Bruce D."/>
            <person name="Goodwin L."/>
            <person name="Pitluck S."/>
            <person name="Liolios K."/>
            <person name="Mikhailova N."/>
            <person name="Pati A."/>
            <person name="Ivanova N."/>
            <person name="Mavromatis K."/>
            <person name="Chen A."/>
            <person name="Palaniappan K."/>
            <person name="Chertkov O."/>
            <person name="Land M."/>
            <person name="Hauser L."/>
            <person name="Chang Y.J."/>
            <person name="Jeffries C.D."/>
            <person name="Brettin T."/>
            <person name="Detter J.C."/>
            <person name="Han C."/>
            <person name="Rohde M."/>
            <person name="Goker M."/>
            <person name="Bristow J."/>
            <person name="Eisen J.A."/>
            <person name="Markowitz V."/>
            <person name="Hugenholtz P."/>
            <person name="Kyrpides N.C."/>
            <person name="Klenk H.P."/>
        </authorList>
    </citation>
    <scope>NUCLEOTIDE SEQUENCE [LARGE SCALE GENOMIC DNA]</scope>
    <source>
        <strain evidence="9">ATCC BAA-972 / CDC 1076 / CIP 108378 / DSM 44985 / JCM 13578</strain>
    </source>
</reference>
<dbReference type="STRING" id="640132.Srot_0960"/>
<evidence type="ECO:0000256" key="5">
    <source>
        <dbReference type="ARBA" id="ARBA00023136"/>
    </source>
</evidence>
<dbReference type="InterPro" id="IPR017039">
    <property type="entry name" value="Virul_fac_BrkB"/>
</dbReference>
<evidence type="ECO:0000256" key="3">
    <source>
        <dbReference type="ARBA" id="ARBA00022692"/>
    </source>
</evidence>
<comment type="subcellular location">
    <subcellularLocation>
        <location evidence="1">Cell membrane</location>
        <topology evidence="1">Multi-pass membrane protein</topology>
    </subcellularLocation>
</comment>
<evidence type="ECO:0000256" key="7">
    <source>
        <dbReference type="SAM" id="Phobius"/>
    </source>
</evidence>
<evidence type="ECO:0000256" key="4">
    <source>
        <dbReference type="ARBA" id="ARBA00022989"/>
    </source>
</evidence>